<feature type="domain" description="Blue (type 1) copper" evidence="4">
    <location>
        <begin position="47"/>
        <end position="184"/>
    </location>
</feature>
<gene>
    <name evidence="5" type="ORF">GIW75_05940</name>
</gene>
<dbReference type="PANTHER" id="PTHR38439:SF3">
    <property type="entry name" value="COPPER-RESISTANT CUPROPROTEIN COPI"/>
    <property type="match status" value="1"/>
</dbReference>
<dbReference type="InterPro" id="IPR008972">
    <property type="entry name" value="Cupredoxin"/>
</dbReference>
<evidence type="ECO:0000313" key="6">
    <source>
        <dbReference type="Proteomes" id="UP000814172"/>
    </source>
</evidence>
<dbReference type="EMBL" id="WKEW01000012">
    <property type="protein sequence ID" value="MCF5056502.1"/>
    <property type="molecule type" value="Genomic_DNA"/>
</dbReference>
<evidence type="ECO:0000313" key="5">
    <source>
        <dbReference type="EMBL" id="MCF5056502.1"/>
    </source>
</evidence>
<sequence>MKRSRLQLLITALLFGATTPAFAQTPGSETSIGRQAQATPATRTVFVKMDDISFGQKSIDVKPGETVRFVLKNEGALMHEFNIGKAESQLKHQREMAALFKDGTLTPTGKAKSIVWREHFTAPSDSDPPGYPEVIEAKHDDPNAILVEPGTTKEFVWTFADASNLNFACTLPGHYQAGMVGTFVMR</sequence>
<evidence type="ECO:0000256" key="3">
    <source>
        <dbReference type="SAM" id="SignalP"/>
    </source>
</evidence>
<evidence type="ECO:0000259" key="4">
    <source>
        <dbReference type="Pfam" id="PF00127"/>
    </source>
</evidence>
<keyword evidence="2" id="KW-0186">Copper</keyword>
<evidence type="ECO:0000256" key="2">
    <source>
        <dbReference type="ARBA" id="ARBA00023008"/>
    </source>
</evidence>
<accession>A0AAW5A3Q2</accession>
<dbReference type="AlphaFoldDB" id="A0AAW5A3Q2"/>
<evidence type="ECO:0000256" key="1">
    <source>
        <dbReference type="ARBA" id="ARBA00022723"/>
    </source>
</evidence>
<keyword evidence="3" id="KW-0732">Signal</keyword>
<dbReference type="InterPro" id="IPR050845">
    <property type="entry name" value="Cu-binding_ET"/>
</dbReference>
<dbReference type="RefSeq" id="WP_092234833.1">
    <property type="nucleotide sequence ID" value="NZ_FNTR01000004.1"/>
</dbReference>
<dbReference type="Pfam" id="PF00127">
    <property type="entry name" value="Copper-bind"/>
    <property type="match status" value="1"/>
</dbReference>
<dbReference type="PANTHER" id="PTHR38439">
    <property type="entry name" value="AURACYANIN-B"/>
    <property type="match status" value="1"/>
</dbReference>
<dbReference type="Proteomes" id="UP000814172">
    <property type="component" value="Unassembled WGS sequence"/>
</dbReference>
<feature type="chain" id="PRO_5043610613" evidence="3">
    <location>
        <begin position="24"/>
        <end position="186"/>
    </location>
</feature>
<dbReference type="Gene3D" id="2.60.40.420">
    <property type="entry name" value="Cupredoxins - blue copper proteins"/>
    <property type="match status" value="1"/>
</dbReference>
<dbReference type="GeneID" id="55540340"/>
<dbReference type="GO" id="GO:0009055">
    <property type="term" value="F:electron transfer activity"/>
    <property type="evidence" value="ECO:0007669"/>
    <property type="project" value="InterPro"/>
</dbReference>
<reference evidence="5 6" key="1">
    <citation type="submission" date="2019-11" db="EMBL/GenBank/DDBJ databases">
        <title>Epiphytic Pseudomonas syringae from cherry orchards.</title>
        <authorList>
            <person name="Hulin M.T."/>
        </authorList>
    </citation>
    <scope>NUCLEOTIDE SEQUENCE [LARGE SCALE GENOMIC DNA]</scope>
    <source>
        <strain evidence="5 6">PA-6-9F</strain>
    </source>
</reference>
<organism evidence="5 6">
    <name type="scientific">Pseudomonas proteolytica</name>
    <dbReference type="NCBI Taxonomy" id="219574"/>
    <lineage>
        <taxon>Bacteria</taxon>
        <taxon>Pseudomonadati</taxon>
        <taxon>Pseudomonadota</taxon>
        <taxon>Gammaproteobacteria</taxon>
        <taxon>Pseudomonadales</taxon>
        <taxon>Pseudomonadaceae</taxon>
        <taxon>Pseudomonas</taxon>
    </lineage>
</organism>
<dbReference type="GO" id="GO:0005507">
    <property type="term" value="F:copper ion binding"/>
    <property type="evidence" value="ECO:0007669"/>
    <property type="project" value="InterPro"/>
</dbReference>
<proteinExistence type="predicted"/>
<name>A0AAW5A3Q2_9PSED</name>
<keyword evidence="6" id="KW-1185">Reference proteome</keyword>
<comment type="caution">
    <text evidence="5">The sequence shown here is derived from an EMBL/GenBank/DDBJ whole genome shotgun (WGS) entry which is preliminary data.</text>
</comment>
<protein>
    <submittedName>
        <fullName evidence="5">Plastocyanin</fullName>
    </submittedName>
</protein>
<keyword evidence="1" id="KW-0479">Metal-binding</keyword>
<feature type="signal peptide" evidence="3">
    <location>
        <begin position="1"/>
        <end position="23"/>
    </location>
</feature>
<dbReference type="InterPro" id="IPR000923">
    <property type="entry name" value="BlueCu_1"/>
</dbReference>
<dbReference type="SUPFAM" id="SSF49503">
    <property type="entry name" value="Cupredoxins"/>
    <property type="match status" value="1"/>
</dbReference>